<dbReference type="AlphaFoldDB" id="A0AAD7AMF9"/>
<comment type="caution">
    <text evidence="1">The sequence shown here is derived from an EMBL/GenBank/DDBJ whole genome shotgun (WGS) entry which is preliminary data.</text>
</comment>
<evidence type="ECO:0000313" key="2">
    <source>
        <dbReference type="Proteomes" id="UP001218218"/>
    </source>
</evidence>
<proteinExistence type="predicted"/>
<dbReference type="EMBL" id="JARIHO010000004">
    <property type="protein sequence ID" value="KAJ7362528.1"/>
    <property type="molecule type" value="Genomic_DNA"/>
</dbReference>
<protein>
    <submittedName>
        <fullName evidence="1">Uncharacterized protein</fullName>
    </submittedName>
</protein>
<name>A0AAD7AMF9_9AGAR</name>
<accession>A0AAD7AMF9</accession>
<evidence type="ECO:0000313" key="1">
    <source>
        <dbReference type="EMBL" id="KAJ7362528.1"/>
    </source>
</evidence>
<keyword evidence="2" id="KW-1185">Reference proteome</keyword>
<gene>
    <name evidence="1" type="ORF">DFH08DRAFT_324013</name>
</gene>
<reference evidence="1" key="1">
    <citation type="submission" date="2023-03" db="EMBL/GenBank/DDBJ databases">
        <title>Massive genome expansion in bonnet fungi (Mycena s.s.) driven by repeated elements and novel gene families across ecological guilds.</title>
        <authorList>
            <consortium name="Lawrence Berkeley National Laboratory"/>
            <person name="Harder C.B."/>
            <person name="Miyauchi S."/>
            <person name="Viragh M."/>
            <person name="Kuo A."/>
            <person name="Thoen E."/>
            <person name="Andreopoulos B."/>
            <person name="Lu D."/>
            <person name="Skrede I."/>
            <person name="Drula E."/>
            <person name="Henrissat B."/>
            <person name="Morin E."/>
            <person name="Kohler A."/>
            <person name="Barry K."/>
            <person name="LaButti K."/>
            <person name="Morin E."/>
            <person name="Salamov A."/>
            <person name="Lipzen A."/>
            <person name="Mereny Z."/>
            <person name="Hegedus B."/>
            <person name="Baldrian P."/>
            <person name="Stursova M."/>
            <person name="Weitz H."/>
            <person name="Taylor A."/>
            <person name="Grigoriev I.V."/>
            <person name="Nagy L.G."/>
            <person name="Martin F."/>
            <person name="Kauserud H."/>
        </authorList>
    </citation>
    <scope>NUCLEOTIDE SEQUENCE</scope>
    <source>
        <strain evidence="1">CBHHK002</strain>
    </source>
</reference>
<organism evidence="1 2">
    <name type="scientific">Mycena albidolilacea</name>
    <dbReference type="NCBI Taxonomy" id="1033008"/>
    <lineage>
        <taxon>Eukaryota</taxon>
        <taxon>Fungi</taxon>
        <taxon>Dikarya</taxon>
        <taxon>Basidiomycota</taxon>
        <taxon>Agaricomycotina</taxon>
        <taxon>Agaricomycetes</taxon>
        <taxon>Agaricomycetidae</taxon>
        <taxon>Agaricales</taxon>
        <taxon>Marasmiineae</taxon>
        <taxon>Mycenaceae</taxon>
        <taxon>Mycena</taxon>
    </lineage>
</organism>
<sequence length="348" mass="39533">MAEVTLRSGYVTLGTIWPTSDVAKVIPCPSLLSLSTTITRQDIVQKPWWYWENGLRTPSSPNDVMPNGWTRITLPPNMQQAHHLTTRVKIRTSKRREMQKCWLSQANLIGRDHGAAKDYCKIDCSLPSKLTYGTALGIPAGAKFRVSIWCPEDNFTLRGTFMADAPTSEIYLFVFKPAVELVDGYPVIEFPHVRDALYWSFDRRGRTRLTSEMAERIGVPYVFFETWVTGTSWSQKDYDILAEFHSAKGCDPFSCDVAVKLGYPILGYKVAAHTSLSEIDQDEVEYAKRELKTYPKQGFRRATVRCPDCGGRQPAVQNVVLPDIEVPPIHRHRHYRNVFIRTDTTPAA</sequence>
<dbReference type="Proteomes" id="UP001218218">
    <property type="component" value="Unassembled WGS sequence"/>
</dbReference>